<dbReference type="OrthoDB" id="529367at2759"/>
<name>A0A2P8A5H1_9PEZI</name>
<dbReference type="STRING" id="40998.A0A2P8A5H1"/>
<accession>A0A2P8A5H1</accession>
<protein>
    <submittedName>
        <fullName evidence="2">Uncharacterized protein</fullName>
    </submittedName>
</protein>
<proteinExistence type="predicted"/>
<dbReference type="EMBL" id="NHZQ01000066">
    <property type="protein sequence ID" value="PSK55714.1"/>
    <property type="molecule type" value="Genomic_DNA"/>
</dbReference>
<reference evidence="2 3" key="1">
    <citation type="submission" date="2017-05" db="EMBL/GenBank/DDBJ databases">
        <title>Draft genome sequence of Elsinoe australis.</title>
        <authorList>
            <person name="Cheng Q."/>
        </authorList>
    </citation>
    <scope>NUCLEOTIDE SEQUENCE [LARGE SCALE GENOMIC DNA]</scope>
    <source>
        <strain evidence="2 3">NL1</strain>
    </source>
</reference>
<dbReference type="AlphaFoldDB" id="A0A2P8A5H1"/>
<gene>
    <name evidence="2" type="ORF">B9Z65_4592</name>
</gene>
<sequence length="76" mass="8702">MSGQSLETARSDNAVTDEVPSVDPKQGEDSLLLHWDQVPEWQQDNRYILTGYRRVTHSYQRAIVSLAYLHNQTGDI</sequence>
<evidence type="ECO:0000256" key="1">
    <source>
        <dbReference type="SAM" id="MobiDB-lite"/>
    </source>
</evidence>
<evidence type="ECO:0000313" key="2">
    <source>
        <dbReference type="EMBL" id="PSK55714.1"/>
    </source>
</evidence>
<organism evidence="2 3">
    <name type="scientific">Elsinoe australis</name>
    <dbReference type="NCBI Taxonomy" id="40998"/>
    <lineage>
        <taxon>Eukaryota</taxon>
        <taxon>Fungi</taxon>
        <taxon>Dikarya</taxon>
        <taxon>Ascomycota</taxon>
        <taxon>Pezizomycotina</taxon>
        <taxon>Dothideomycetes</taxon>
        <taxon>Dothideomycetidae</taxon>
        <taxon>Myriangiales</taxon>
        <taxon>Elsinoaceae</taxon>
        <taxon>Elsinoe</taxon>
    </lineage>
</organism>
<feature type="region of interest" description="Disordered" evidence="1">
    <location>
        <begin position="1"/>
        <end position="29"/>
    </location>
</feature>
<dbReference type="Proteomes" id="UP000243723">
    <property type="component" value="Unassembled WGS sequence"/>
</dbReference>
<feature type="compositionally biased region" description="Polar residues" evidence="1">
    <location>
        <begin position="1"/>
        <end position="14"/>
    </location>
</feature>
<evidence type="ECO:0000313" key="3">
    <source>
        <dbReference type="Proteomes" id="UP000243723"/>
    </source>
</evidence>
<keyword evidence="3" id="KW-1185">Reference proteome</keyword>
<comment type="caution">
    <text evidence="2">The sequence shown here is derived from an EMBL/GenBank/DDBJ whole genome shotgun (WGS) entry which is preliminary data.</text>
</comment>